<protein>
    <recommendedName>
        <fullName evidence="4">Secreted protein</fullName>
    </recommendedName>
</protein>
<evidence type="ECO:0008006" key="4">
    <source>
        <dbReference type="Google" id="ProtNLM"/>
    </source>
</evidence>
<evidence type="ECO:0000256" key="1">
    <source>
        <dbReference type="SAM" id="SignalP"/>
    </source>
</evidence>
<dbReference type="InParanoid" id="A0A0C3NRQ9"/>
<proteinExistence type="predicted"/>
<gene>
    <name evidence="2" type="ORF">M404DRAFT_27155</name>
</gene>
<feature type="signal peptide" evidence="1">
    <location>
        <begin position="1"/>
        <end position="19"/>
    </location>
</feature>
<reference evidence="3" key="2">
    <citation type="submission" date="2015-01" db="EMBL/GenBank/DDBJ databases">
        <title>Evolutionary Origins and Diversification of the Mycorrhizal Mutualists.</title>
        <authorList>
            <consortium name="DOE Joint Genome Institute"/>
            <consortium name="Mycorrhizal Genomics Consortium"/>
            <person name="Kohler A."/>
            <person name="Kuo A."/>
            <person name="Nagy L.G."/>
            <person name="Floudas D."/>
            <person name="Copeland A."/>
            <person name="Barry K.W."/>
            <person name="Cichocki N."/>
            <person name="Veneault-Fourrey C."/>
            <person name="LaButti K."/>
            <person name="Lindquist E.A."/>
            <person name="Lipzen A."/>
            <person name="Lundell T."/>
            <person name="Morin E."/>
            <person name="Murat C."/>
            <person name="Riley R."/>
            <person name="Ohm R."/>
            <person name="Sun H."/>
            <person name="Tunlid A."/>
            <person name="Henrissat B."/>
            <person name="Grigoriev I.V."/>
            <person name="Hibbett D.S."/>
            <person name="Martin F."/>
        </authorList>
    </citation>
    <scope>NUCLEOTIDE SEQUENCE [LARGE SCALE GENOMIC DNA]</scope>
    <source>
        <strain evidence="3">Marx 270</strain>
    </source>
</reference>
<dbReference type="AlphaFoldDB" id="A0A0C3NRQ9"/>
<dbReference type="Proteomes" id="UP000054217">
    <property type="component" value="Unassembled WGS sequence"/>
</dbReference>
<keyword evidence="1" id="KW-0732">Signal</keyword>
<keyword evidence="3" id="KW-1185">Reference proteome</keyword>
<dbReference type="EMBL" id="KN831976">
    <property type="protein sequence ID" value="KIO03550.1"/>
    <property type="molecule type" value="Genomic_DNA"/>
</dbReference>
<accession>A0A0C3NRQ9</accession>
<evidence type="ECO:0000313" key="2">
    <source>
        <dbReference type="EMBL" id="KIO03550.1"/>
    </source>
</evidence>
<organism evidence="2 3">
    <name type="scientific">Pisolithus tinctorius Marx 270</name>
    <dbReference type="NCBI Taxonomy" id="870435"/>
    <lineage>
        <taxon>Eukaryota</taxon>
        <taxon>Fungi</taxon>
        <taxon>Dikarya</taxon>
        <taxon>Basidiomycota</taxon>
        <taxon>Agaricomycotina</taxon>
        <taxon>Agaricomycetes</taxon>
        <taxon>Agaricomycetidae</taxon>
        <taxon>Boletales</taxon>
        <taxon>Sclerodermatineae</taxon>
        <taxon>Pisolithaceae</taxon>
        <taxon>Pisolithus</taxon>
    </lineage>
</organism>
<name>A0A0C3NRQ9_PISTI</name>
<feature type="chain" id="PRO_5002176475" description="Secreted protein" evidence="1">
    <location>
        <begin position="20"/>
        <end position="181"/>
    </location>
</feature>
<evidence type="ECO:0000313" key="3">
    <source>
        <dbReference type="Proteomes" id="UP000054217"/>
    </source>
</evidence>
<sequence length="181" mass="20189">MHLLSSFVVLASTSSLTSWHVLVPLDTPGPPASFDGGPSVTRCESASLLLAALRLLSPLRSFSAVFSRYFCAFEITSAISLASQHFLRFKPTTIGLSVSFTRSIEDLHRLFDNEDRMFDASPWWIRLFDFSLGGTGFQSIGMVLRSLNFIMVTFSALMTLFSLDSSVQLFDPSLWPFRLFV</sequence>
<dbReference type="HOGENOM" id="CLU_1489580_0_0_1"/>
<reference evidence="2 3" key="1">
    <citation type="submission" date="2014-04" db="EMBL/GenBank/DDBJ databases">
        <authorList>
            <consortium name="DOE Joint Genome Institute"/>
            <person name="Kuo A."/>
            <person name="Kohler A."/>
            <person name="Costa M.D."/>
            <person name="Nagy L.G."/>
            <person name="Floudas D."/>
            <person name="Copeland A."/>
            <person name="Barry K.W."/>
            <person name="Cichocki N."/>
            <person name="Veneault-Fourrey C."/>
            <person name="LaButti K."/>
            <person name="Lindquist E.A."/>
            <person name="Lipzen A."/>
            <person name="Lundell T."/>
            <person name="Morin E."/>
            <person name="Murat C."/>
            <person name="Sun H."/>
            <person name="Tunlid A."/>
            <person name="Henrissat B."/>
            <person name="Grigoriev I.V."/>
            <person name="Hibbett D.S."/>
            <person name="Martin F."/>
            <person name="Nordberg H.P."/>
            <person name="Cantor M.N."/>
            <person name="Hua S.X."/>
        </authorList>
    </citation>
    <scope>NUCLEOTIDE SEQUENCE [LARGE SCALE GENOMIC DNA]</scope>
    <source>
        <strain evidence="2 3">Marx 270</strain>
    </source>
</reference>